<name>A0ABP9VK79_9BACT</name>
<gene>
    <name evidence="1" type="ORF">Rcae01_01051</name>
</gene>
<sequence length="202" mass="22295">MDVEKNGAQRDPFIHESVSAQWLYHPYSIGMDGIEALPLEARVMGSVPPIEGNVPAKYKEGVFEVIVDSSSDRTVGFVRYPDGMAFNKVPMCYLGYSGNGEFQWMAHGGLYKGTLSAGTFSEGAPDDGLFLFDLDTMKVIVQPDLSHYFEGRELPPPLGLAELINGRVVGMISLTDEKSSKLVDQYLATTPEIRNFLHAENR</sequence>
<proteinExistence type="predicted"/>
<dbReference type="Proteomes" id="UP001416858">
    <property type="component" value="Unassembled WGS sequence"/>
</dbReference>
<organism evidence="1 2">
    <name type="scientific">Novipirellula caenicola</name>
    <dbReference type="NCBI Taxonomy" id="1536901"/>
    <lineage>
        <taxon>Bacteria</taxon>
        <taxon>Pseudomonadati</taxon>
        <taxon>Planctomycetota</taxon>
        <taxon>Planctomycetia</taxon>
        <taxon>Pirellulales</taxon>
        <taxon>Pirellulaceae</taxon>
        <taxon>Novipirellula</taxon>
    </lineage>
</organism>
<accession>A0ABP9VK79</accession>
<comment type="caution">
    <text evidence="1">The sequence shown here is derived from an EMBL/GenBank/DDBJ whole genome shotgun (WGS) entry which is preliminary data.</text>
</comment>
<reference evidence="1 2" key="1">
    <citation type="submission" date="2024-02" db="EMBL/GenBank/DDBJ databases">
        <title>Rhodopirellula caenicola NBRC 110016.</title>
        <authorList>
            <person name="Ichikawa N."/>
            <person name="Katano-Makiyama Y."/>
            <person name="Hidaka K."/>
        </authorList>
    </citation>
    <scope>NUCLEOTIDE SEQUENCE [LARGE SCALE GENOMIC DNA]</scope>
    <source>
        <strain evidence="1 2">NBRC 110016</strain>
    </source>
</reference>
<evidence type="ECO:0000313" key="1">
    <source>
        <dbReference type="EMBL" id="GAA5505606.1"/>
    </source>
</evidence>
<dbReference type="EMBL" id="BAABRO010000002">
    <property type="protein sequence ID" value="GAA5505606.1"/>
    <property type="molecule type" value="Genomic_DNA"/>
</dbReference>
<evidence type="ECO:0000313" key="2">
    <source>
        <dbReference type="Proteomes" id="UP001416858"/>
    </source>
</evidence>
<protein>
    <submittedName>
        <fullName evidence="1">Uncharacterized protein</fullName>
    </submittedName>
</protein>
<keyword evidence="2" id="KW-1185">Reference proteome</keyword>